<sequence>MLGMSLIGAILMIVWIVILVWLSKRLLAMIARRTNWNAFDWRNWLLCFVLLVGGIWLANFALDWLDFATGTRIRPTIAPPGALLLASVGIAVPVAGIMSRRN</sequence>
<accession>A0A6I4U2R4</accession>
<evidence type="ECO:0000256" key="1">
    <source>
        <dbReference type="SAM" id="Phobius"/>
    </source>
</evidence>
<dbReference type="AlphaFoldDB" id="A0A6I4U2R4"/>
<gene>
    <name evidence="2" type="ORF">GRI68_01125</name>
</gene>
<keyword evidence="1" id="KW-0472">Membrane</keyword>
<comment type="caution">
    <text evidence="2">The sequence shown here is derived from an EMBL/GenBank/DDBJ whole genome shotgun (WGS) entry which is preliminary data.</text>
</comment>
<keyword evidence="3" id="KW-1185">Reference proteome</keyword>
<dbReference type="EMBL" id="WTYR01000001">
    <property type="protein sequence ID" value="MXP08781.1"/>
    <property type="molecule type" value="Genomic_DNA"/>
</dbReference>
<protein>
    <submittedName>
        <fullName evidence="2">Uncharacterized protein</fullName>
    </submittedName>
</protein>
<evidence type="ECO:0000313" key="3">
    <source>
        <dbReference type="Proteomes" id="UP000429229"/>
    </source>
</evidence>
<feature type="transmembrane region" description="Helical" evidence="1">
    <location>
        <begin position="77"/>
        <end position="98"/>
    </location>
</feature>
<feature type="transmembrane region" description="Helical" evidence="1">
    <location>
        <begin position="44"/>
        <end position="65"/>
    </location>
</feature>
<name>A0A6I4U2R4_9SPHN</name>
<dbReference type="RefSeq" id="WP_160615308.1">
    <property type="nucleotide sequence ID" value="NZ_WTYR01000001.1"/>
</dbReference>
<proteinExistence type="predicted"/>
<organism evidence="2 3">
    <name type="scientific">Alteriqipengyuania halimionae</name>
    <dbReference type="NCBI Taxonomy" id="1926630"/>
    <lineage>
        <taxon>Bacteria</taxon>
        <taxon>Pseudomonadati</taxon>
        <taxon>Pseudomonadota</taxon>
        <taxon>Alphaproteobacteria</taxon>
        <taxon>Sphingomonadales</taxon>
        <taxon>Erythrobacteraceae</taxon>
        <taxon>Alteriqipengyuania</taxon>
    </lineage>
</organism>
<keyword evidence="1" id="KW-0812">Transmembrane</keyword>
<keyword evidence="1" id="KW-1133">Transmembrane helix</keyword>
<reference evidence="2 3" key="1">
    <citation type="submission" date="2019-12" db="EMBL/GenBank/DDBJ databases">
        <title>Genomic-based taxomic classification of the family Erythrobacteraceae.</title>
        <authorList>
            <person name="Xu L."/>
        </authorList>
    </citation>
    <scope>NUCLEOTIDE SEQUENCE [LARGE SCALE GENOMIC DNA]</scope>
    <source>
        <strain evidence="2 3">LMG 29519</strain>
    </source>
</reference>
<evidence type="ECO:0000313" key="2">
    <source>
        <dbReference type="EMBL" id="MXP08781.1"/>
    </source>
</evidence>
<dbReference type="Proteomes" id="UP000429229">
    <property type="component" value="Unassembled WGS sequence"/>
</dbReference>
<feature type="transmembrane region" description="Helical" evidence="1">
    <location>
        <begin position="6"/>
        <end position="23"/>
    </location>
</feature>